<dbReference type="Gene3D" id="3.40.50.300">
    <property type="entry name" value="P-loop containing nucleotide triphosphate hydrolases"/>
    <property type="match status" value="2"/>
</dbReference>
<dbReference type="InterPro" id="IPR027417">
    <property type="entry name" value="P-loop_NTPase"/>
</dbReference>
<protein>
    <recommendedName>
        <fullName evidence="2">DNA helicase</fullName>
    </recommendedName>
</protein>
<name>A0A5J4Q279_9ZZZZ</name>
<reference evidence="1" key="1">
    <citation type="submission" date="2019-03" db="EMBL/GenBank/DDBJ databases">
        <title>Single cell metagenomics reveals metabolic interactions within the superorganism composed of flagellate Streblomastix strix and complex community of Bacteroidetes bacteria on its surface.</title>
        <authorList>
            <person name="Treitli S.C."/>
            <person name="Kolisko M."/>
            <person name="Husnik F."/>
            <person name="Keeling P."/>
            <person name="Hampl V."/>
        </authorList>
    </citation>
    <scope>NUCLEOTIDE SEQUENCE</scope>
    <source>
        <strain evidence="1">STM</strain>
    </source>
</reference>
<dbReference type="AlphaFoldDB" id="A0A5J4Q279"/>
<evidence type="ECO:0008006" key="2">
    <source>
        <dbReference type="Google" id="ProtNLM"/>
    </source>
</evidence>
<evidence type="ECO:0000313" key="1">
    <source>
        <dbReference type="EMBL" id="KAA6315180.1"/>
    </source>
</evidence>
<gene>
    <name evidence="1" type="ORF">EZS27_034323</name>
</gene>
<sequence>MCWRILAENTTLYFRHYLFINSQLNNLGIPTKIPDGLSKDEISEYLEHEYYSNKKLFIDKKGQIQTFGVILIDEIQDYKRPWMEIIKDCFLSENGEYVLFGDVKQNIYNNLTVRKDVSTNVYGVTELKCCFRSDFKIKDLAVEYQKNIFQDKYEIDAFNENAPQDELPFERNQQGFINYMYLSDTNIVSTLYTVIHENIINKNSSISPNDITILGYTINQLKKFEAYYRYMSSERTKTMFETYEIMYLNSLKLSSSVNQPEWVNHGRQLIKRDKDKKQDRALNELAQLFTLYDLYKEYENRFQKKLAWYCNRYNCSLDSFVSYMNKYKEEYEQFKEDVYNKDYQIIRTNKKIHFWMNSGTIKISTINSFKGWESELLYLILEKKYDTSTTFNVSFDELLYTGITRCRSKLVVLNFGW</sequence>
<accession>A0A5J4Q279</accession>
<comment type="caution">
    <text evidence="1">The sequence shown here is derived from an EMBL/GenBank/DDBJ whole genome shotgun (WGS) entry which is preliminary data.</text>
</comment>
<dbReference type="SUPFAM" id="SSF52540">
    <property type="entry name" value="P-loop containing nucleoside triphosphate hydrolases"/>
    <property type="match status" value="1"/>
</dbReference>
<organism evidence="1">
    <name type="scientific">termite gut metagenome</name>
    <dbReference type="NCBI Taxonomy" id="433724"/>
    <lineage>
        <taxon>unclassified sequences</taxon>
        <taxon>metagenomes</taxon>
        <taxon>organismal metagenomes</taxon>
    </lineage>
</organism>
<dbReference type="EMBL" id="SNRY01005351">
    <property type="protein sequence ID" value="KAA6315180.1"/>
    <property type="molecule type" value="Genomic_DNA"/>
</dbReference>
<proteinExistence type="predicted"/>